<dbReference type="AlphaFoldDB" id="A0A6G0XZR0"/>
<accession>A0A6G0XZR0</accession>
<keyword evidence="1" id="KW-0548">Nucleotidyltransferase</keyword>
<comment type="caution">
    <text evidence="1">The sequence shown here is derived from an EMBL/GenBank/DDBJ whole genome shotgun (WGS) entry which is preliminary data.</text>
</comment>
<proteinExistence type="predicted"/>
<gene>
    <name evidence="1" type="ORF">FWK35_00029887</name>
</gene>
<name>A0A6G0XZR0_APHCR</name>
<keyword evidence="1" id="KW-0695">RNA-directed DNA polymerase</keyword>
<keyword evidence="2" id="KW-1185">Reference proteome</keyword>
<dbReference type="EMBL" id="VUJU01007268">
    <property type="protein sequence ID" value="KAF0746297.1"/>
    <property type="molecule type" value="Genomic_DNA"/>
</dbReference>
<dbReference type="OrthoDB" id="6594467at2759"/>
<keyword evidence="1" id="KW-0808">Transferase</keyword>
<organism evidence="1 2">
    <name type="scientific">Aphis craccivora</name>
    <name type="common">Cowpea aphid</name>
    <dbReference type="NCBI Taxonomy" id="307492"/>
    <lineage>
        <taxon>Eukaryota</taxon>
        <taxon>Metazoa</taxon>
        <taxon>Ecdysozoa</taxon>
        <taxon>Arthropoda</taxon>
        <taxon>Hexapoda</taxon>
        <taxon>Insecta</taxon>
        <taxon>Pterygota</taxon>
        <taxon>Neoptera</taxon>
        <taxon>Paraneoptera</taxon>
        <taxon>Hemiptera</taxon>
        <taxon>Sternorrhyncha</taxon>
        <taxon>Aphidomorpha</taxon>
        <taxon>Aphidoidea</taxon>
        <taxon>Aphididae</taxon>
        <taxon>Aphidini</taxon>
        <taxon>Aphis</taxon>
        <taxon>Aphis</taxon>
    </lineage>
</organism>
<evidence type="ECO:0000313" key="2">
    <source>
        <dbReference type="Proteomes" id="UP000478052"/>
    </source>
</evidence>
<evidence type="ECO:0000313" key="1">
    <source>
        <dbReference type="EMBL" id="KAF0746297.1"/>
    </source>
</evidence>
<dbReference type="Proteomes" id="UP000478052">
    <property type="component" value="Unassembled WGS sequence"/>
</dbReference>
<reference evidence="1 2" key="1">
    <citation type="submission" date="2019-08" db="EMBL/GenBank/DDBJ databases">
        <title>Whole genome of Aphis craccivora.</title>
        <authorList>
            <person name="Voronova N.V."/>
            <person name="Shulinski R.S."/>
            <person name="Bandarenka Y.V."/>
            <person name="Zhorov D.G."/>
            <person name="Warner D."/>
        </authorList>
    </citation>
    <scope>NUCLEOTIDE SEQUENCE [LARGE SCALE GENOMIC DNA]</scope>
    <source>
        <strain evidence="1">180601</strain>
        <tissue evidence="1">Whole Body</tissue>
    </source>
</reference>
<sequence length="81" mass="9711">MYCEFSSLIWSSNYLKYKNEFDNVQHNFLKRRSLILLSVRYKLTDVMFVYNILNNHIDFPKLLSEIGFCMSNGNTRNVIYS</sequence>
<dbReference type="GO" id="GO:0003964">
    <property type="term" value="F:RNA-directed DNA polymerase activity"/>
    <property type="evidence" value="ECO:0007669"/>
    <property type="project" value="UniProtKB-KW"/>
</dbReference>
<protein>
    <submittedName>
        <fullName evidence="1">Reverse transcriptase domain-containing protein</fullName>
    </submittedName>
</protein>